<keyword evidence="3 4" id="KW-0687">Ribonucleoprotein</keyword>
<accession>A0A8J4AXI8</accession>
<dbReference type="Gene3D" id="6.10.250.3130">
    <property type="match status" value="1"/>
</dbReference>
<keyword evidence="2 4" id="KW-0689">Ribosomal protein</keyword>
<dbReference type="AlphaFoldDB" id="A0A8J4AXI8"/>
<dbReference type="InterPro" id="IPR000589">
    <property type="entry name" value="Ribosomal_uS15"/>
</dbReference>
<dbReference type="GO" id="GO:0006412">
    <property type="term" value="P:translation"/>
    <property type="evidence" value="ECO:0007669"/>
    <property type="project" value="InterPro"/>
</dbReference>
<evidence type="ECO:0000256" key="5">
    <source>
        <dbReference type="RuleBase" id="RU003920"/>
    </source>
</evidence>
<evidence type="ECO:0000256" key="1">
    <source>
        <dbReference type="ARBA" id="ARBA00008434"/>
    </source>
</evidence>
<dbReference type="EMBL" id="BNCO01000008">
    <property type="protein sequence ID" value="GIL49898.1"/>
    <property type="molecule type" value="Genomic_DNA"/>
</dbReference>
<evidence type="ECO:0000256" key="2">
    <source>
        <dbReference type="ARBA" id="ARBA00022980"/>
    </source>
</evidence>
<evidence type="ECO:0000256" key="3">
    <source>
        <dbReference type="ARBA" id="ARBA00023274"/>
    </source>
</evidence>
<dbReference type="PANTHER" id="PTHR23321:SF26">
    <property type="entry name" value="SMALL RIBOSOMAL SUBUNIT PROTEIN US15M"/>
    <property type="match status" value="1"/>
</dbReference>
<dbReference type="InterPro" id="IPR009068">
    <property type="entry name" value="uS15_NS1_RNA-bd_sf"/>
</dbReference>
<evidence type="ECO:0000313" key="6">
    <source>
        <dbReference type="EMBL" id="GIL49898.1"/>
    </source>
</evidence>
<keyword evidence="7" id="KW-1185">Reference proteome</keyword>
<dbReference type="SMART" id="SM01387">
    <property type="entry name" value="Ribosomal_S15"/>
    <property type="match status" value="1"/>
</dbReference>
<reference evidence="6" key="1">
    <citation type="journal article" date="2021" name="Proc. Natl. Acad. Sci. U.S.A.">
        <title>Three genomes in the algal genus Volvox reveal the fate of a haploid sex-determining region after a transition to homothallism.</title>
        <authorList>
            <person name="Yamamoto K."/>
            <person name="Hamaji T."/>
            <person name="Kawai-Toyooka H."/>
            <person name="Matsuzaki R."/>
            <person name="Takahashi F."/>
            <person name="Nishimura Y."/>
            <person name="Kawachi M."/>
            <person name="Noguchi H."/>
            <person name="Minakuchi Y."/>
            <person name="Umen J.G."/>
            <person name="Toyoda A."/>
            <person name="Nozaki H."/>
        </authorList>
    </citation>
    <scope>NUCLEOTIDE SEQUENCE</scope>
    <source>
        <strain evidence="6">NIES-3780</strain>
    </source>
</reference>
<dbReference type="SUPFAM" id="SSF47060">
    <property type="entry name" value="S15/NS1 RNA-binding domain"/>
    <property type="match status" value="1"/>
</dbReference>
<dbReference type="CDD" id="cd00353">
    <property type="entry name" value="Ribosomal_S15p_S13e"/>
    <property type="match status" value="1"/>
</dbReference>
<protein>
    <recommendedName>
        <fullName evidence="5">30S ribosomal protein S15</fullName>
    </recommendedName>
</protein>
<dbReference type="Gene3D" id="1.10.287.10">
    <property type="entry name" value="S15/NS1, RNA-binding"/>
    <property type="match status" value="1"/>
</dbReference>
<name>A0A8J4AXI8_9CHLO</name>
<evidence type="ECO:0000313" key="7">
    <source>
        <dbReference type="Proteomes" id="UP000747399"/>
    </source>
</evidence>
<dbReference type="GO" id="GO:0005840">
    <property type="term" value="C:ribosome"/>
    <property type="evidence" value="ECO:0007669"/>
    <property type="project" value="UniProtKB-KW"/>
</dbReference>
<comment type="caution">
    <text evidence="6">The sequence shown here is derived from an EMBL/GenBank/DDBJ whole genome shotgun (WGS) entry which is preliminary data.</text>
</comment>
<dbReference type="Pfam" id="PF00312">
    <property type="entry name" value="Ribosomal_S15"/>
    <property type="match status" value="1"/>
</dbReference>
<dbReference type="InterPro" id="IPR005290">
    <property type="entry name" value="Ribosomal_uS15_bac-type"/>
</dbReference>
<dbReference type="GO" id="GO:1990904">
    <property type="term" value="C:ribonucleoprotein complex"/>
    <property type="evidence" value="ECO:0007669"/>
    <property type="project" value="UniProtKB-KW"/>
</dbReference>
<proteinExistence type="inferred from homology"/>
<sequence length="190" mass="20870">GGATTKKLYGVAFSLVWSPTLRLLSSIIELFVPNRSCLPIPGQLLPGSAMALVCKSGVFGKAAVARPVRVAAPSRVRLAVCNSFKNKENIDLSKIETFKRHDGDAGSTEVQVARLTARIVQISKHLAQNRKDFAARRGLEAVLSQRKSLLQYIYREDRSMYDKLVKEFNIRSVVVGDTRGAARQKEATAV</sequence>
<dbReference type="PANTHER" id="PTHR23321">
    <property type="entry name" value="RIBOSOMAL PROTEIN S15, BACTERIAL AND ORGANELLAR"/>
    <property type="match status" value="1"/>
</dbReference>
<comment type="similarity">
    <text evidence="1 4">Belongs to the universal ribosomal protein uS15 family.</text>
</comment>
<dbReference type="NCBIfam" id="TIGR00952">
    <property type="entry name" value="S15_bact"/>
    <property type="match status" value="1"/>
</dbReference>
<feature type="non-terminal residue" evidence="6">
    <location>
        <position position="190"/>
    </location>
</feature>
<dbReference type="GO" id="GO:0005737">
    <property type="term" value="C:cytoplasm"/>
    <property type="evidence" value="ECO:0007669"/>
    <property type="project" value="UniProtKB-ARBA"/>
</dbReference>
<dbReference type="GO" id="GO:0003735">
    <property type="term" value="F:structural constituent of ribosome"/>
    <property type="evidence" value="ECO:0007669"/>
    <property type="project" value="InterPro"/>
</dbReference>
<dbReference type="PROSITE" id="PS00362">
    <property type="entry name" value="RIBOSOMAL_S15"/>
    <property type="match status" value="1"/>
</dbReference>
<gene>
    <name evidence="6" type="ORF">Vafri_6209</name>
</gene>
<evidence type="ECO:0000256" key="4">
    <source>
        <dbReference type="RuleBase" id="RU003919"/>
    </source>
</evidence>
<dbReference type="Proteomes" id="UP000747399">
    <property type="component" value="Unassembled WGS sequence"/>
</dbReference>
<dbReference type="HAMAP" id="MF_01343_B">
    <property type="entry name" value="Ribosomal_uS15_B"/>
    <property type="match status" value="1"/>
</dbReference>
<organism evidence="6 7">
    <name type="scientific">Volvox africanus</name>
    <dbReference type="NCBI Taxonomy" id="51714"/>
    <lineage>
        <taxon>Eukaryota</taxon>
        <taxon>Viridiplantae</taxon>
        <taxon>Chlorophyta</taxon>
        <taxon>core chlorophytes</taxon>
        <taxon>Chlorophyceae</taxon>
        <taxon>CS clade</taxon>
        <taxon>Chlamydomonadales</taxon>
        <taxon>Volvocaceae</taxon>
        <taxon>Volvox</taxon>
    </lineage>
</organism>